<dbReference type="AlphaFoldDB" id="A0A182NJR9"/>
<feature type="region of interest" description="Disordered" evidence="1">
    <location>
        <begin position="123"/>
        <end position="150"/>
    </location>
</feature>
<evidence type="ECO:0000256" key="1">
    <source>
        <dbReference type="SAM" id="MobiDB-lite"/>
    </source>
</evidence>
<dbReference type="EnsemblMetazoa" id="ADIR007899-RA">
    <property type="protein sequence ID" value="ADIR007899-PA"/>
    <property type="gene ID" value="ADIR007899"/>
</dbReference>
<proteinExistence type="predicted"/>
<evidence type="ECO:0000313" key="3">
    <source>
        <dbReference type="Proteomes" id="UP000075884"/>
    </source>
</evidence>
<evidence type="ECO:0000313" key="2">
    <source>
        <dbReference type="EnsemblMetazoa" id="ADIR007899-PA"/>
    </source>
</evidence>
<organism evidence="2 3">
    <name type="scientific">Anopheles dirus</name>
    <dbReference type="NCBI Taxonomy" id="7168"/>
    <lineage>
        <taxon>Eukaryota</taxon>
        <taxon>Metazoa</taxon>
        <taxon>Ecdysozoa</taxon>
        <taxon>Arthropoda</taxon>
        <taxon>Hexapoda</taxon>
        <taxon>Insecta</taxon>
        <taxon>Pterygota</taxon>
        <taxon>Neoptera</taxon>
        <taxon>Endopterygota</taxon>
        <taxon>Diptera</taxon>
        <taxon>Nematocera</taxon>
        <taxon>Culicoidea</taxon>
        <taxon>Culicidae</taxon>
        <taxon>Anophelinae</taxon>
        <taxon>Anopheles</taxon>
    </lineage>
</organism>
<reference evidence="3" key="1">
    <citation type="submission" date="2013-03" db="EMBL/GenBank/DDBJ databases">
        <title>The Genome Sequence of Anopheles dirus WRAIR2.</title>
        <authorList>
            <consortium name="The Broad Institute Genomics Platform"/>
            <person name="Neafsey D.E."/>
            <person name="Walton C."/>
            <person name="Walker B."/>
            <person name="Young S.K."/>
            <person name="Zeng Q."/>
            <person name="Gargeya S."/>
            <person name="Fitzgerald M."/>
            <person name="Haas B."/>
            <person name="Abouelleil A."/>
            <person name="Allen A.W."/>
            <person name="Alvarado L."/>
            <person name="Arachchi H.M."/>
            <person name="Berlin A.M."/>
            <person name="Chapman S.B."/>
            <person name="Gainer-Dewar J."/>
            <person name="Goldberg J."/>
            <person name="Griggs A."/>
            <person name="Gujja S."/>
            <person name="Hansen M."/>
            <person name="Howarth C."/>
            <person name="Imamovic A."/>
            <person name="Ireland A."/>
            <person name="Larimer J."/>
            <person name="McCowan C."/>
            <person name="Murphy C."/>
            <person name="Pearson M."/>
            <person name="Poon T.W."/>
            <person name="Priest M."/>
            <person name="Roberts A."/>
            <person name="Saif S."/>
            <person name="Shea T."/>
            <person name="Sisk P."/>
            <person name="Sykes S."/>
            <person name="Wortman J."/>
            <person name="Nusbaum C."/>
            <person name="Birren B."/>
        </authorList>
    </citation>
    <scope>NUCLEOTIDE SEQUENCE [LARGE SCALE GENOMIC DNA]</scope>
    <source>
        <strain evidence="3">WRAIR2</strain>
    </source>
</reference>
<dbReference type="VEuPathDB" id="VectorBase:ADIR007899"/>
<feature type="region of interest" description="Disordered" evidence="1">
    <location>
        <begin position="189"/>
        <end position="324"/>
    </location>
</feature>
<keyword evidence="3" id="KW-1185">Reference proteome</keyword>
<reference evidence="2" key="2">
    <citation type="submission" date="2020-05" db="UniProtKB">
        <authorList>
            <consortium name="EnsemblMetazoa"/>
        </authorList>
    </citation>
    <scope>IDENTIFICATION</scope>
    <source>
        <strain evidence="2">WRAIR2</strain>
    </source>
</reference>
<accession>A0A182NJR9</accession>
<feature type="compositionally biased region" description="Low complexity" evidence="1">
    <location>
        <begin position="135"/>
        <end position="150"/>
    </location>
</feature>
<feature type="region of interest" description="Disordered" evidence="1">
    <location>
        <begin position="26"/>
        <end position="47"/>
    </location>
</feature>
<sequence length="349" mass="39032">MSSASSTKSKPKKSSNLRILWIPGRKKHNRKGTYNSTKNGLPQTYGMQPRKNESWTLGGTMNHSKIINATMLKPRVRIQEPIQRVRVVLRDLHENNLDVASIVTTTATGGALAAMVNANGPAVDQPDRLAIEPCPSTSSGRSGTGQQSPQPQIVVGTIELNNLNGDVVGNKQEKEIGTSNQFETLTLIDEDDEEKDRNCSNAHSSSSLLSSNNDNRSTEENNVHNTATLSISEQHRRRGRRRSSQKDRRSAEDIDSIDQADSAVDVTHEEEPNVFDDEEMQTATRLQKRANTKRRRSRPRQRSTSARRAQNTTTVCDEEDEEELEKKEPYEKAVTCLYWSLACWDCSIS</sequence>
<dbReference type="Proteomes" id="UP000075884">
    <property type="component" value="Unassembled WGS sequence"/>
</dbReference>
<feature type="compositionally biased region" description="Polar residues" evidence="1">
    <location>
        <begin position="223"/>
        <end position="232"/>
    </location>
</feature>
<feature type="compositionally biased region" description="Basic residues" evidence="1">
    <location>
        <begin position="286"/>
        <end position="301"/>
    </location>
</feature>
<feature type="compositionally biased region" description="Low complexity" evidence="1">
    <location>
        <begin position="199"/>
        <end position="215"/>
    </location>
</feature>
<feature type="compositionally biased region" description="Polar residues" evidence="1">
    <location>
        <begin position="32"/>
        <end position="46"/>
    </location>
</feature>
<name>A0A182NJR9_9DIPT</name>
<protein>
    <submittedName>
        <fullName evidence="2">Uncharacterized protein</fullName>
    </submittedName>
</protein>